<dbReference type="SUPFAM" id="SSF56219">
    <property type="entry name" value="DNase I-like"/>
    <property type="match status" value="1"/>
</dbReference>
<dbReference type="Pfam" id="PF00078">
    <property type="entry name" value="RVT_1"/>
    <property type="match status" value="1"/>
</dbReference>
<dbReference type="Gene3D" id="3.60.10.10">
    <property type="entry name" value="Endonuclease/exonuclease/phosphatase"/>
    <property type="match status" value="1"/>
</dbReference>
<gene>
    <name evidence="3" type="ORF">EEDITHA_LOCUS9827</name>
</gene>
<dbReference type="CDD" id="cd09076">
    <property type="entry name" value="L1-EN"/>
    <property type="match status" value="1"/>
</dbReference>
<dbReference type="EMBL" id="CAKOGL010000014">
    <property type="protein sequence ID" value="CAH2094244.1"/>
    <property type="molecule type" value="Genomic_DNA"/>
</dbReference>
<feature type="domain" description="Reverse transcriptase" evidence="2">
    <location>
        <begin position="536"/>
        <end position="747"/>
    </location>
</feature>
<evidence type="ECO:0000313" key="3">
    <source>
        <dbReference type="EMBL" id="CAH2094244.1"/>
    </source>
</evidence>
<sequence>MSARRRIRPSVPGGPTIPGHGSGCGNGGAEGAKNLRGTGGCFVTNLATYNGRSLRLDHHLTELEVELSHIKWSILGLSEVRRQGEDTMILDSGHLFYFREGDGPSQGGVGFLVHKTLSNNVVEVSSVSTRVAYLVLKLTDRYSLKVIQVYVPTSTHSDDEVEALYEDISKALHGTTSAFYNVVMGDFNAKVGVQDRDESVIGPHGLGRRNRRGQMLVDFLESEGLFLMNSFFQKKPQRRWTWQSPDTVTRNEIDFIIADKRHIFRDVSVVNRFNTGSDHRLLRGSLNISLRKERVRLMKSIIRPTLPQILCGSEQFQLELQNRFDSLETTGDVDQMTDNVVKTVYSLGRRHFTPTRPVKQSKISPETLDLMRRRREMPAAQAASPEQKALSKRVRKLIRRDLRCSNTRDITTLIEQNRGSKVFRKPLGRSLLAKLKTADGRTVCSRPQIREEVEKFYGQLYSSSVQKSETQGAEDPRAPLLRHYSEDVPDFEVGEISAALGQLKNGRAPGDDGVTTELLKAAGRPVLEALARLFNAVIQRGTTPEAWSRSVVVLFYKRGDKSLLKNYRPISLLSHVYKLFSRVVTNRLATRLDDFQPPEQAGFRKGYSTVDHIHTVRQIIQKTEEYNQPLCMAFVDYEKAFDSIETWAVLDSLQRCHIDWRYIEVLRCMYDAAKMTVHIQDQQTRPIFLRRGVRQGDVISPKLFTTALEDVFKTLDWGDEASTSTATTSLTFVSLTISSSLRRRWRS</sequence>
<dbReference type="PROSITE" id="PS50878">
    <property type="entry name" value="RT_POL"/>
    <property type="match status" value="1"/>
</dbReference>
<protein>
    <recommendedName>
        <fullName evidence="2">Reverse transcriptase domain-containing protein</fullName>
    </recommendedName>
</protein>
<dbReference type="Proteomes" id="UP001153954">
    <property type="component" value="Unassembled WGS sequence"/>
</dbReference>
<dbReference type="SUPFAM" id="SSF56672">
    <property type="entry name" value="DNA/RNA polymerases"/>
    <property type="match status" value="1"/>
</dbReference>
<accession>A0AAU9U5T9</accession>
<dbReference type="GO" id="GO:0003824">
    <property type="term" value="F:catalytic activity"/>
    <property type="evidence" value="ECO:0007669"/>
    <property type="project" value="InterPro"/>
</dbReference>
<proteinExistence type="predicted"/>
<dbReference type="PANTHER" id="PTHR19446">
    <property type="entry name" value="REVERSE TRANSCRIPTASES"/>
    <property type="match status" value="1"/>
</dbReference>
<evidence type="ECO:0000313" key="4">
    <source>
        <dbReference type="Proteomes" id="UP001153954"/>
    </source>
</evidence>
<dbReference type="AlphaFoldDB" id="A0AAU9U5T9"/>
<comment type="caution">
    <text evidence="3">The sequence shown here is derived from an EMBL/GenBank/DDBJ whole genome shotgun (WGS) entry which is preliminary data.</text>
</comment>
<dbReference type="InterPro" id="IPR000477">
    <property type="entry name" value="RT_dom"/>
</dbReference>
<dbReference type="Pfam" id="PF03372">
    <property type="entry name" value="Exo_endo_phos"/>
    <property type="match status" value="1"/>
</dbReference>
<evidence type="ECO:0000259" key="2">
    <source>
        <dbReference type="PROSITE" id="PS50878"/>
    </source>
</evidence>
<dbReference type="InterPro" id="IPR036691">
    <property type="entry name" value="Endo/exonu/phosph_ase_sf"/>
</dbReference>
<name>A0AAU9U5T9_EUPED</name>
<evidence type="ECO:0000256" key="1">
    <source>
        <dbReference type="SAM" id="MobiDB-lite"/>
    </source>
</evidence>
<feature type="region of interest" description="Disordered" evidence="1">
    <location>
        <begin position="1"/>
        <end position="25"/>
    </location>
</feature>
<dbReference type="InterPro" id="IPR043502">
    <property type="entry name" value="DNA/RNA_pol_sf"/>
</dbReference>
<keyword evidence="4" id="KW-1185">Reference proteome</keyword>
<reference evidence="3" key="1">
    <citation type="submission" date="2022-03" db="EMBL/GenBank/DDBJ databases">
        <authorList>
            <person name="Tunstrom K."/>
        </authorList>
    </citation>
    <scope>NUCLEOTIDE SEQUENCE</scope>
</reference>
<dbReference type="CDD" id="cd01650">
    <property type="entry name" value="RT_nLTR_like"/>
    <property type="match status" value="1"/>
</dbReference>
<organism evidence="3 4">
    <name type="scientific">Euphydryas editha</name>
    <name type="common">Edith's checkerspot</name>
    <dbReference type="NCBI Taxonomy" id="104508"/>
    <lineage>
        <taxon>Eukaryota</taxon>
        <taxon>Metazoa</taxon>
        <taxon>Ecdysozoa</taxon>
        <taxon>Arthropoda</taxon>
        <taxon>Hexapoda</taxon>
        <taxon>Insecta</taxon>
        <taxon>Pterygota</taxon>
        <taxon>Neoptera</taxon>
        <taxon>Endopterygota</taxon>
        <taxon>Lepidoptera</taxon>
        <taxon>Glossata</taxon>
        <taxon>Ditrysia</taxon>
        <taxon>Papilionoidea</taxon>
        <taxon>Nymphalidae</taxon>
        <taxon>Nymphalinae</taxon>
        <taxon>Euphydryas</taxon>
    </lineage>
</organism>
<dbReference type="GO" id="GO:0071897">
    <property type="term" value="P:DNA biosynthetic process"/>
    <property type="evidence" value="ECO:0007669"/>
    <property type="project" value="UniProtKB-ARBA"/>
</dbReference>
<dbReference type="InterPro" id="IPR005135">
    <property type="entry name" value="Endo/exonuclease/phosphatase"/>
</dbReference>